<protein>
    <submittedName>
        <fullName evidence="1">Uncharacterized protein</fullName>
    </submittedName>
</protein>
<sequence>MRLRPYGRKAKARMKSMEYAPADLDEMIAREKKLVAIEYQNEAWADGMSEGIEPEILAEAAFTTALTELIREVGDDCALDLIEKMREQVIAGTFLSRRILQ</sequence>
<organism evidence="1 2">
    <name type="scientific">Brucella ceti str. Cudo</name>
    <dbReference type="NCBI Taxonomy" id="595497"/>
    <lineage>
        <taxon>Bacteria</taxon>
        <taxon>Pseudomonadati</taxon>
        <taxon>Pseudomonadota</taxon>
        <taxon>Alphaproteobacteria</taxon>
        <taxon>Hyphomicrobiales</taxon>
        <taxon>Brucellaceae</taxon>
        <taxon>Brucella/Ochrobactrum group</taxon>
        <taxon>Brucella</taxon>
    </lineage>
</organism>
<evidence type="ECO:0000313" key="2">
    <source>
        <dbReference type="Proteomes" id="UP000003678"/>
    </source>
</evidence>
<gene>
    <name evidence="1" type="ORF">BCETI_2000138</name>
</gene>
<reference evidence="1 2" key="1">
    <citation type="submission" date="2009-03" db="EMBL/GenBank/DDBJ databases">
        <authorList>
            <person name="Setubal J.C."/>
            <person name="Boyle S."/>
            <person name="Crasta O.R."/>
            <person name="Gillespie J.J."/>
            <person name="Kenyon R.W."/>
            <person name="Lu J."/>
            <person name="Mane S."/>
            <person name="Nagrani S."/>
            <person name="Shallom J.M."/>
            <person name="Shallom S."/>
            <person name="Shukla M."/>
            <person name="Snyder E.E."/>
            <person name="Sobral B.W."/>
            <person name="Wattam A.R."/>
            <person name="Will R."/>
            <person name="Williams K."/>
            <person name="Yoo H."/>
            <person name="Bruce D.H."/>
            <person name="Detter C."/>
            <person name="Munk C."/>
            <person name="Brettin T.S."/>
            <person name="Ficht T."/>
        </authorList>
    </citation>
    <scope>NUCLEOTIDE SEQUENCE [LARGE SCALE GENOMIC DNA]</scope>
    <source>
        <strain evidence="1 2">Cudo</strain>
    </source>
</reference>
<dbReference type="Proteomes" id="UP000003678">
    <property type="component" value="Unassembled WGS sequence"/>
</dbReference>
<evidence type="ECO:0000313" key="1">
    <source>
        <dbReference type="EMBL" id="EEH15047.1"/>
    </source>
</evidence>
<comment type="caution">
    <text evidence="1">The sequence shown here is derived from an EMBL/GenBank/DDBJ whole genome shotgun (WGS) entry which is preliminary data.</text>
</comment>
<dbReference type="AlphaFoldDB" id="C0G552"/>
<dbReference type="EMBL" id="ACJD01000002">
    <property type="protein sequence ID" value="EEH15047.1"/>
    <property type="molecule type" value="Genomic_DNA"/>
</dbReference>
<name>C0G552_9HYPH</name>
<accession>C0G552</accession>
<proteinExistence type="predicted"/>